<feature type="region of interest" description="Disordered" evidence="1">
    <location>
        <begin position="24"/>
        <end position="69"/>
    </location>
</feature>
<dbReference type="Proteomes" id="UP000294927">
    <property type="component" value="Unassembled WGS sequence"/>
</dbReference>
<organism evidence="2 3">
    <name type="scientific">Actinophytocola oryzae</name>
    <dbReference type="NCBI Taxonomy" id="502181"/>
    <lineage>
        <taxon>Bacteria</taxon>
        <taxon>Bacillati</taxon>
        <taxon>Actinomycetota</taxon>
        <taxon>Actinomycetes</taxon>
        <taxon>Pseudonocardiales</taxon>
        <taxon>Pseudonocardiaceae</taxon>
    </lineage>
</organism>
<evidence type="ECO:0000313" key="3">
    <source>
        <dbReference type="Proteomes" id="UP000294927"/>
    </source>
</evidence>
<dbReference type="OrthoDB" id="3872283at2"/>
<sequence length="220" mass="23623">MEPNGEKLELEFKEAVRKRVTFNLPDDGDRVSALRTVGPPQPEGDWTDRTGADSNHAAEGPGPAGHPLRQPTALENDSTYMGEQLVTDFSKAKRPGMSGALLVGDDIEVSSSMKGGTPDLHPLVAEILDELEGDGGRTGRGHGRCAEVGAISNHLWMIDPDATMTRTEAQAYFERRGAATIAHTLTAQDTLQVTAACPSCEYLTDKLCVATIRRPPPDMS</sequence>
<gene>
    <name evidence="2" type="ORF">CLV71_13428</name>
</gene>
<name>A0A4R7UR25_9PSEU</name>
<accession>A0A4R7UR25</accession>
<dbReference type="RefSeq" id="WP_133909366.1">
    <property type="nucleotide sequence ID" value="NZ_SOCP01000034.1"/>
</dbReference>
<dbReference type="Pfam" id="PF14431">
    <property type="entry name" value="YwqJ-deaminase"/>
    <property type="match status" value="1"/>
</dbReference>
<proteinExistence type="predicted"/>
<reference evidence="2 3" key="1">
    <citation type="submission" date="2019-03" db="EMBL/GenBank/DDBJ databases">
        <title>Genomic Encyclopedia of Archaeal and Bacterial Type Strains, Phase II (KMG-II): from individual species to whole genera.</title>
        <authorList>
            <person name="Goeker M."/>
        </authorList>
    </citation>
    <scope>NUCLEOTIDE SEQUENCE [LARGE SCALE GENOMIC DNA]</scope>
    <source>
        <strain evidence="2 3">DSM 45499</strain>
    </source>
</reference>
<comment type="caution">
    <text evidence="2">The sequence shown here is derived from an EMBL/GenBank/DDBJ whole genome shotgun (WGS) entry which is preliminary data.</text>
</comment>
<dbReference type="EMBL" id="SOCP01000034">
    <property type="protein sequence ID" value="TDV35441.1"/>
    <property type="molecule type" value="Genomic_DNA"/>
</dbReference>
<evidence type="ECO:0000256" key="1">
    <source>
        <dbReference type="SAM" id="MobiDB-lite"/>
    </source>
</evidence>
<dbReference type="AlphaFoldDB" id="A0A4R7UR25"/>
<dbReference type="InterPro" id="IPR025968">
    <property type="entry name" value="YwqJ_deaminase"/>
</dbReference>
<keyword evidence="3" id="KW-1185">Reference proteome</keyword>
<evidence type="ECO:0000313" key="2">
    <source>
        <dbReference type="EMBL" id="TDV35441.1"/>
    </source>
</evidence>
<protein>
    <submittedName>
        <fullName evidence="2">YwqJ-like deaminase</fullName>
    </submittedName>
</protein>